<comment type="caution">
    <text evidence="2">The sequence shown here is derived from an EMBL/GenBank/DDBJ whole genome shotgun (WGS) entry which is preliminary data.</text>
</comment>
<gene>
    <name evidence="2" type="primary">jg17514</name>
    <name evidence="2" type="ORF">PAEG_LOCUS1914</name>
</gene>
<dbReference type="EMBL" id="CAKXAJ010006136">
    <property type="protein sequence ID" value="CAH2209516.1"/>
    <property type="molecule type" value="Genomic_DNA"/>
</dbReference>
<feature type="region of interest" description="Disordered" evidence="1">
    <location>
        <begin position="365"/>
        <end position="395"/>
    </location>
</feature>
<evidence type="ECO:0000256" key="1">
    <source>
        <dbReference type="SAM" id="MobiDB-lite"/>
    </source>
</evidence>
<organism evidence="2 3">
    <name type="scientific">Pararge aegeria aegeria</name>
    <dbReference type="NCBI Taxonomy" id="348720"/>
    <lineage>
        <taxon>Eukaryota</taxon>
        <taxon>Metazoa</taxon>
        <taxon>Ecdysozoa</taxon>
        <taxon>Arthropoda</taxon>
        <taxon>Hexapoda</taxon>
        <taxon>Insecta</taxon>
        <taxon>Pterygota</taxon>
        <taxon>Neoptera</taxon>
        <taxon>Endopterygota</taxon>
        <taxon>Lepidoptera</taxon>
        <taxon>Glossata</taxon>
        <taxon>Ditrysia</taxon>
        <taxon>Papilionoidea</taxon>
        <taxon>Nymphalidae</taxon>
        <taxon>Satyrinae</taxon>
        <taxon>Satyrini</taxon>
        <taxon>Parargina</taxon>
        <taxon>Pararge</taxon>
    </lineage>
</organism>
<dbReference type="OrthoDB" id="6421972at2759"/>
<feature type="compositionally biased region" description="Acidic residues" evidence="1">
    <location>
        <begin position="373"/>
        <end position="388"/>
    </location>
</feature>
<protein>
    <submittedName>
        <fullName evidence="2">Jg17514 protein</fullName>
    </submittedName>
</protein>
<proteinExistence type="predicted"/>
<sequence length="457" mass="52412">MPGSFPNAARQTLHFRNSDVIYLLEQLFLSLFIESVVTSNQWRQTASPNWISFDFAAMDSESRSESALNSPTEPDISLAASLTDPLEAHTLDDARRTIKDLRMKYRAQGHQLLTWRRSQRTQEELVTRLQREKAEQLKSLSSQLLLFESRLVRKQKEITNMLALRETIIIKQQKVIDSLQSKLLDNGIETSQTIPDFRDMLQDTHITGDFDSLNDSDSAVIMEDVDSDCSNLPNVPRFRSANPDSVTIVRSISDAIDPNLKYSIVRRSNGFLRRPEILETVYSVEEEADGDSTKGLSAQNSTEKELKEFNKTDEQKYKETSLLAQRRDNFRMRSVVLTGEVKSIDNDKQGKVKSNSELWSYSYVPKRMMPPNDSDEEVTSNPESDEGETEPRPNHVVTYNRVMSNHRNVTKPKDVKYKRINKAKSKSLEELRGRLKNWVEKGNKLSDMPLEHAQSYA</sequence>
<evidence type="ECO:0000313" key="2">
    <source>
        <dbReference type="EMBL" id="CAH2209516.1"/>
    </source>
</evidence>
<feature type="region of interest" description="Disordered" evidence="1">
    <location>
        <begin position="437"/>
        <end position="457"/>
    </location>
</feature>
<reference evidence="2" key="1">
    <citation type="submission" date="2022-03" db="EMBL/GenBank/DDBJ databases">
        <authorList>
            <person name="Lindestad O."/>
        </authorList>
    </citation>
    <scope>NUCLEOTIDE SEQUENCE</scope>
</reference>
<dbReference type="Proteomes" id="UP000838756">
    <property type="component" value="Unassembled WGS sequence"/>
</dbReference>
<name>A0A8S4QME0_9NEOP</name>
<evidence type="ECO:0000313" key="3">
    <source>
        <dbReference type="Proteomes" id="UP000838756"/>
    </source>
</evidence>
<accession>A0A8S4QME0</accession>
<keyword evidence="3" id="KW-1185">Reference proteome</keyword>
<dbReference type="AlphaFoldDB" id="A0A8S4QME0"/>